<protein>
    <submittedName>
        <fullName evidence="3">PDZ domain-containing protein</fullName>
    </submittedName>
</protein>
<organism evidence="3">
    <name type="scientific">Echinostoma caproni</name>
    <dbReference type="NCBI Taxonomy" id="27848"/>
    <lineage>
        <taxon>Eukaryota</taxon>
        <taxon>Metazoa</taxon>
        <taxon>Spiralia</taxon>
        <taxon>Lophotrochozoa</taxon>
        <taxon>Platyhelminthes</taxon>
        <taxon>Trematoda</taxon>
        <taxon>Digenea</taxon>
        <taxon>Plagiorchiida</taxon>
        <taxon>Echinostomata</taxon>
        <taxon>Echinostomatoidea</taxon>
        <taxon>Echinostomatidae</taxon>
        <taxon>Echinostoma</taxon>
    </lineage>
</organism>
<evidence type="ECO:0000256" key="1">
    <source>
        <dbReference type="SAM" id="MobiDB-lite"/>
    </source>
</evidence>
<feature type="region of interest" description="Disordered" evidence="1">
    <location>
        <begin position="236"/>
        <end position="310"/>
    </location>
</feature>
<name>A0A183ALY0_9TREM</name>
<dbReference type="CDD" id="cd00136">
    <property type="entry name" value="PDZ_canonical"/>
    <property type="match status" value="1"/>
</dbReference>
<evidence type="ECO:0000259" key="2">
    <source>
        <dbReference type="PROSITE" id="PS50106"/>
    </source>
</evidence>
<dbReference type="Gene3D" id="2.30.42.10">
    <property type="match status" value="1"/>
</dbReference>
<sequence length="328" mass="34428">LFQLACSTKARVRQVDFELPPVSAGSSPSSGKLPFSLIGGQDGWGIFVSQVDPRFLGTMGSFSCLSNCSSVACSHQSPASFSSSTLASSRSHLRRADQLLAVNGRSVEHLTPHEVIQLIQSSRSLTGTGTTTALIGSDQLGSSGSVGGTQGTVNSSNSTAMCPIRLLVVFNPVQYHQLVNTLDYSLSNKFDQTVILQSNHVGDAGRDGPRKMTLPNSSSIADGLSSDQLQAVAAACHRARGQGHPSQRQPSQDRRHVDGAQATQSAMSPSGTIRPDNTTRPRSAQTSPTRSNSGSKSRSRERTGTVIGRSGTIVGTTEVVMVGAYEVG</sequence>
<dbReference type="InterPro" id="IPR036034">
    <property type="entry name" value="PDZ_sf"/>
</dbReference>
<dbReference type="WBParaSite" id="ECPE_0000798601-mRNA-1">
    <property type="protein sequence ID" value="ECPE_0000798601-mRNA-1"/>
    <property type="gene ID" value="ECPE_0000798601"/>
</dbReference>
<feature type="region of interest" description="Disordered" evidence="1">
    <location>
        <begin position="200"/>
        <end position="222"/>
    </location>
</feature>
<dbReference type="PROSITE" id="PS50106">
    <property type="entry name" value="PDZ"/>
    <property type="match status" value="1"/>
</dbReference>
<proteinExistence type="predicted"/>
<dbReference type="AlphaFoldDB" id="A0A183ALY0"/>
<reference evidence="3" key="1">
    <citation type="submission" date="2016-06" db="UniProtKB">
        <authorList>
            <consortium name="WormBaseParasite"/>
        </authorList>
    </citation>
    <scope>IDENTIFICATION</scope>
</reference>
<dbReference type="InterPro" id="IPR001478">
    <property type="entry name" value="PDZ"/>
</dbReference>
<feature type="domain" description="PDZ" evidence="2">
    <location>
        <begin position="16"/>
        <end position="122"/>
    </location>
</feature>
<accession>A0A183ALY0</accession>
<dbReference type="SUPFAM" id="SSF50156">
    <property type="entry name" value="PDZ domain-like"/>
    <property type="match status" value="1"/>
</dbReference>
<feature type="compositionally biased region" description="Polar residues" evidence="1">
    <location>
        <begin position="261"/>
        <end position="296"/>
    </location>
</feature>
<evidence type="ECO:0000313" key="3">
    <source>
        <dbReference type="WBParaSite" id="ECPE_0000798601-mRNA-1"/>
    </source>
</evidence>